<dbReference type="GO" id="GO:0070991">
    <property type="term" value="F:medium-chain fatty acyl-CoA dehydrogenase activity"/>
    <property type="evidence" value="ECO:0007669"/>
    <property type="project" value="UniProtKB-EC"/>
</dbReference>
<dbReference type="Gene3D" id="1.20.140.10">
    <property type="entry name" value="Butyryl-CoA Dehydrogenase, subunit A, domain 3"/>
    <property type="match status" value="1"/>
</dbReference>
<dbReference type="InterPro" id="IPR013107">
    <property type="entry name" value="Acyl-CoA_DH_C"/>
</dbReference>
<dbReference type="PANTHER" id="PTHR43884">
    <property type="entry name" value="ACYL-COA DEHYDROGENASE"/>
    <property type="match status" value="1"/>
</dbReference>
<gene>
    <name evidence="4" type="ORF">HD596_001723</name>
</gene>
<organism evidence="4 5">
    <name type="scientific">Nonomuraea jabiensis</name>
    <dbReference type="NCBI Taxonomy" id="882448"/>
    <lineage>
        <taxon>Bacteria</taxon>
        <taxon>Bacillati</taxon>
        <taxon>Actinomycetota</taxon>
        <taxon>Actinomycetes</taxon>
        <taxon>Streptosporangiales</taxon>
        <taxon>Streptosporangiaceae</taxon>
        <taxon>Nonomuraea</taxon>
    </lineage>
</organism>
<dbReference type="InterPro" id="IPR009100">
    <property type="entry name" value="AcylCoA_DH/oxidase_NM_dom_sf"/>
</dbReference>
<reference evidence="4 5" key="1">
    <citation type="submission" date="2020-08" db="EMBL/GenBank/DDBJ databases">
        <title>Sequencing the genomes of 1000 actinobacteria strains.</title>
        <authorList>
            <person name="Klenk H.-P."/>
        </authorList>
    </citation>
    <scope>NUCLEOTIDE SEQUENCE [LARGE SCALE GENOMIC DNA]</scope>
    <source>
        <strain evidence="4 5">DSM 45507</strain>
    </source>
</reference>
<evidence type="ECO:0000313" key="5">
    <source>
        <dbReference type="Proteomes" id="UP000579153"/>
    </source>
</evidence>
<keyword evidence="1 4" id="KW-0560">Oxidoreductase</keyword>
<dbReference type="Gene3D" id="1.10.540.10">
    <property type="entry name" value="Acyl-CoA dehydrogenase/oxidase, N-terminal domain"/>
    <property type="match status" value="1"/>
</dbReference>
<feature type="domain" description="Acyl-CoA dehydrogenase C-terminal" evidence="3">
    <location>
        <begin position="203"/>
        <end position="327"/>
    </location>
</feature>
<dbReference type="Pfam" id="PF02771">
    <property type="entry name" value="Acyl-CoA_dh_N"/>
    <property type="match status" value="1"/>
</dbReference>
<dbReference type="InterPro" id="IPR036250">
    <property type="entry name" value="AcylCo_DH-like_C"/>
</dbReference>
<feature type="domain" description="Acyl-CoA dehydrogenase/oxidase N-terminal" evidence="2">
    <location>
        <begin position="3"/>
        <end position="76"/>
    </location>
</feature>
<keyword evidence="5" id="KW-1185">Reference proteome</keyword>
<sequence>MAAIRASGLMGLLVPRAYGGMGLGLRELVDAAEILGGGCVSTAFMWAMHCQQVDAIARFGGAELRGDVLPAVARGEVYIASVTSQKGSGDLFSVAEAMVDLGDMVSFTRFAPVVTGGAYADGYLITLRRSESAPNGDVRLVYAHRRQVDFAVRGEWNALGMRGTRSAGAEIRGSVAHHQIIETAGGMRRVAMESLIPTSHLAWAACWLGTARTALAETTAKLRRQGAAATGQEATLLRIARARLTLELASSYVRTVCDYAADARSHGIPDGRLPDLQIHLNNVKVAAAEASYEVINQLIHAAGVATGYLQNSDIPLERHLRDLRAAGLNQPDDRLMSANGHLAFLDRRVLRPGMAG</sequence>
<dbReference type="EC" id="1.3.8.7" evidence="4"/>
<dbReference type="Pfam" id="PF08028">
    <property type="entry name" value="Acyl-CoA_dh_2"/>
    <property type="match status" value="1"/>
</dbReference>
<dbReference type="InterPro" id="IPR013786">
    <property type="entry name" value="AcylCoA_DH/ox_N"/>
</dbReference>
<name>A0A7W9G0N5_9ACTN</name>
<comment type="caution">
    <text evidence="4">The sequence shown here is derived from an EMBL/GenBank/DDBJ whole genome shotgun (WGS) entry which is preliminary data.</text>
</comment>
<dbReference type="SUPFAM" id="SSF47203">
    <property type="entry name" value="Acyl-CoA dehydrogenase C-terminal domain-like"/>
    <property type="match status" value="1"/>
</dbReference>
<dbReference type="EMBL" id="JACHMB010000001">
    <property type="protein sequence ID" value="MBB5774967.1"/>
    <property type="molecule type" value="Genomic_DNA"/>
</dbReference>
<dbReference type="Proteomes" id="UP000579153">
    <property type="component" value="Unassembled WGS sequence"/>
</dbReference>
<dbReference type="InterPro" id="IPR037069">
    <property type="entry name" value="AcylCoA_DH/ox_N_sf"/>
</dbReference>
<accession>A0A7W9G0N5</accession>
<evidence type="ECO:0000259" key="3">
    <source>
        <dbReference type="Pfam" id="PF08028"/>
    </source>
</evidence>
<proteinExistence type="predicted"/>
<dbReference type="SUPFAM" id="SSF56645">
    <property type="entry name" value="Acyl-CoA dehydrogenase NM domain-like"/>
    <property type="match status" value="1"/>
</dbReference>
<dbReference type="GO" id="GO:0050660">
    <property type="term" value="F:flavin adenine dinucleotide binding"/>
    <property type="evidence" value="ECO:0007669"/>
    <property type="project" value="InterPro"/>
</dbReference>
<evidence type="ECO:0000313" key="4">
    <source>
        <dbReference type="EMBL" id="MBB5774967.1"/>
    </source>
</evidence>
<dbReference type="AlphaFoldDB" id="A0A7W9G0N5"/>
<evidence type="ECO:0000256" key="1">
    <source>
        <dbReference type="ARBA" id="ARBA00023002"/>
    </source>
</evidence>
<evidence type="ECO:0000259" key="2">
    <source>
        <dbReference type="Pfam" id="PF02771"/>
    </source>
</evidence>
<protein>
    <submittedName>
        <fullName evidence="4">Acyl-CoA dehydrogenase</fullName>
        <ecNumber evidence="4">1.3.8.7</ecNumber>
    </submittedName>
</protein>
<dbReference type="PIRSF" id="PIRSF016578">
    <property type="entry name" value="HsaA"/>
    <property type="match status" value="1"/>
</dbReference>
<dbReference type="PANTHER" id="PTHR43884:SF12">
    <property type="entry name" value="ISOVALERYL-COA DEHYDROGENASE, MITOCHONDRIAL-RELATED"/>
    <property type="match status" value="1"/>
</dbReference>